<dbReference type="Pfam" id="PF05257">
    <property type="entry name" value="CHAP"/>
    <property type="match status" value="1"/>
</dbReference>
<evidence type="ECO:0000256" key="2">
    <source>
        <dbReference type="SAM" id="SignalP"/>
    </source>
</evidence>
<name>A0A380K766_9STRE</name>
<dbReference type="Gene3D" id="3.90.1720.10">
    <property type="entry name" value="endopeptidase domain like (from Nostoc punctiforme)"/>
    <property type="match status" value="1"/>
</dbReference>
<organism evidence="4 5">
    <name type="scientific">Streptococcus hyointestinalis</name>
    <dbReference type="NCBI Taxonomy" id="1337"/>
    <lineage>
        <taxon>Bacteria</taxon>
        <taxon>Bacillati</taxon>
        <taxon>Bacillota</taxon>
        <taxon>Bacilli</taxon>
        <taxon>Lactobacillales</taxon>
        <taxon>Streptococcaceae</taxon>
        <taxon>Streptococcus</taxon>
    </lineage>
</organism>
<feature type="domain" description="Peptidase C51" evidence="3">
    <location>
        <begin position="349"/>
        <end position="475"/>
    </location>
</feature>
<accession>A0A380K766</accession>
<dbReference type="OrthoDB" id="977752at2"/>
<dbReference type="PROSITE" id="PS50911">
    <property type="entry name" value="CHAP"/>
    <property type="match status" value="1"/>
</dbReference>
<evidence type="ECO:0000313" key="5">
    <source>
        <dbReference type="Proteomes" id="UP000254924"/>
    </source>
</evidence>
<feature type="signal peptide" evidence="2">
    <location>
        <begin position="1"/>
        <end position="23"/>
    </location>
</feature>
<protein>
    <submittedName>
        <fullName evidence="4">Immunogenic secreted protein</fullName>
    </submittedName>
</protein>
<dbReference type="Gene3D" id="1.10.530.10">
    <property type="match status" value="1"/>
</dbReference>
<dbReference type="Proteomes" id="UP000254924">
    <property type="component" value="Unassembled WGS sequence"/>
</dbReference>
<dbReference type="SUPFAM" id="SSF54001">
    <property type="entry name" value="Cysteine proteinases"/>
    <property type="match status" value="1"/>
</dbReference>
<keyword evidence="5" id="KW-1185">Reference proteome</keyword>
<dbReference type="InterPro" id="IPR007921">
    <property type="entry name" value="CHAP_dom"/>
</dbReference>
<dbReference type="EMBL" id="UHFN01000007">
    <property type="protein sequence ID" value="SUN60494.1"/>
    <property type="molecule type" value="Genomic_DNA"/>
</dbReference>
<gene>
    <name evidence="4" type="primary">isp2</name>
    <name evidence="4" type="ORF">NCTC12224_00912</name>
</gene>
<feature type="region of interest" description="Disordered" evidence="1">
    <location>
        <begin position="38"/>
        <end position="133"/>
    </location>
</feature>
<dbReference type="AlphaFoldDB" id="A0A380K766"/>
<feature type="compositionally biased region" description="Basic and acidic residues" evidence="1">
    <location>
        <begin position="44"/>
        <end position="53"/>
    </location>
</feature>
<evidence type="ECO:0000256" key="1">
    <source>
        <dbReference type="SAM" id="MobiDB-lite"/>
    </source>
</evidence>
<evidence type="ECO:0000259" key="3">
    <source>
        <dbReference type="PROSITE" id="PS50911"/>
    </source>
</evidence>
<feature type="compositionally biased region" description="Low complexity" evidence="1">
    <location>
        <begin position="105"/>
        <end position="115"/>
    </location>
</feature>
<feature type="compositionally biased region" description="Low complexity" evidence="1">
    <location>
        <begin position="59"/>
        <end position="69"/>
    </location>
</feature>
<feature type="chain" id="PRO_5016854505" evidence="2">
    <location>
        <begin position="24"/>
        <end position="480"/>
    </location>
</feature>
<proteinExistence type="predicted"/>
<reference evidence="4 5" key="1">
    <citation type="submission" date="2018-06" db="EMBL/GenBank/DDBJ databases">
        <authorList>
            <consortium name="Pathogen Informatics"/>
            <person name="Doyle S."/>
        </authorList>
    </citation>
    <scope>NUCLEOTIDE SEQUENCE [LARGE SCALE GENOMIC DNA]</scope>
    <source>
        <strain evidence="4 5">NCTC12224</strain>
    </source>
</reference>
<keyword evidence="2" id="KW-0732">Signal</keyword>
<dbReference type="InterPro" id="IPR038765">
    <property type="entry name" value="Papain-like_cys_pep_sf"/>
</dbReference>
<sequence length="480" mass="51561">MNKRQLIALVTISGMLLSPCAYPLETLAKADTVLEDTSSELDNLEEKDTSLEDEKAEDTSASDTSGSDTSDADTDDSNSSDQDTETTPSQPSTPSQGEETKEDTATSGSTSSTSTPAVVPIQQPSSLPSYQAPSYYPPISSSTLDEDYSNDIKPVYVKDWSGEDAYSHHLLCQRYGITAEQLDGFLDATGIAYDKSRINGEKLLEWQEKSGLDVRAIVAIAIMESSLGTQGVASNNGANLFGYGAFDNNPDNAKNYDDDKAVCQLTAVTIIKHQNTSFKRQDVKAQKLAEGTLDVSSEGGVYFTDTSGSGKRRAEIMEALNDWIDTHGGTPEAPSELIETSGSATLQSVPASYALSKKINVSNYISQTYPWGQCTWYSYNRARELGVFYDAYMGNGGSWKDKAGYATTNTPKVGYAVSFSPNQAGADSTYGHVAIVEVVNEDGSILISESNVLGLGIVSYRTFSAQDAKKLTYVIGKTAP</sequence>
<feature type="compositionally biased region" description="Polar residues" evidence="1">
    <location>
        <begin position="122"/>
        <end position="132"/>
    </location>
</feature>
<evidence type="ECO:0000313" key="4">
    <source>
        <dbReference type="EMBL" id="SUN60494.1"/>
    </source>
</evidence>
<feature type="compositionally biased region" description="Acidic residues" evidence="1">
    <location>
        <begin position="70"/>
        <end position="84"/>
    </location>
</feature>
<feature type="compositionally biased region" description="Low complexity" evidence="1">
    <location>
        <begin position="85"/>
        <end position="97"/>
    </location>
</feature>